<feature type="transmembrane region" description="Helical" evidence="1">
    <location>
        <begin position="441"/>
        <end position="465"/>
    </location>
</feature>
<feature type="transmembrane region" description="Helical" evidence="1">
    <location>
        <begin position="402"/>
        <end position="421"/>
    </location>
</feature>
<feature type="transmembrane region" description="Helical" evidence="1">
    <location>
        <begin position="249"/>
        <end position="270"/>
    </location>
</feature>
<accession>A0A897NN45</accession>
<dbReference type="AlphaFoldDB" id="A0A897NN45"/>
<feature type="transmembrane region" description="Helical" evidence="1">
    <location>
        <begin position="354"/>
        <end position="376"/>
    </location>
</feature>
<proteinExistence type="predicted"/>
<protein>
    <submittedName>
        <fullName evidence="2">Putative membrane protein, predicted permease</fullName>
    </submittedName>
</protein>
<reference evidence="2" key="1">
    <citation type="submission" date="2020-11" db="EMBL/GenBank/DDBJ databases">
        <title>Carbohydrate-dependent, anaerobic sulfur respiration: A novel catabolism in halophilic archaea.</title>
        <authorList>
            <person name="Sorokin D.Y."/>
            <person name="Messina E."/>
            <person name="Smedile F."/>
            <person name="La Cono V."/>
            <person name="Hallsworth J.E."/>
            <person name="Yakimov M.M."/>
        </authorList>
    </citation>
    <scope>NUCLEOTIDE SEQUENCE</scope>
    <source>
        <strain evidence="2">HSR-Bgl</strain>
    </source>
</reference>
<evidence type="ECO:0000256" key="1">
    <source>
        <dbReference type="SAM" id="Phobius"/>
    </source>
</evidence>
<keyword evidence="1" id="KW-0472">Membrane</keyword>
<keyword evidence="1" id="KW-1133">Transmembrane helix</keyword>
<feature type="transmembrane region" description="Helical" evidence="1">
    <location>
        <begin position="276"/>
        <end position="296"/>
    </location>
</feature>
<name>A0A897NN45_9EURY</name>
<keyword evidence="1" id="KW-0812">Transmembrane</keyword>
<gene>
    <name evidence="2" type="ORF">HSBGL_1923</name>
</gene>
<dbReference type="Proteomes" id="UP000663305">
    <property type="component" value="Chromosome"/>
</dbReference>
<feature type="transmembrane region" description="Helical" evidence="1">
    <location>
        <begin position="317"/>
        <end position="342"/>
    </location>
</feature>
<feature type="transmembrane region" description="Helical" evidence="1">
    <location>
        <begin position="111"/>
        <end position="131"/>
    </location>
</feature>
<organism evidence="2 3">
    <name type="scientific">Halapricum desulfuricans</name>
    <dbReference type="NCBI Taxonomy" id="2841257"/>
    <lineage>
        <taxon>Archaea</taxon>
        <taxon>Methanobacteriati</taxon>
        <taxon>Methanobacteriota</taxon>
        <taxon>Stenosarchaea group</taxon>
        <taxon>Halobacteria</taxon>
        <taxon>Halobacteriales</taxon>
        <taxon>Haloarculaceae</taxon>
        <taxon>Halapricum</taxon>
    </lineage>
</organism>
<feature type="transmembrane region" description="Helical" evidence="1">
    <location>
        <begin position="27"/>
        <end position="46"/>
    </location>
</feature>
<evidence type="ECO:0000313" key="3">
    <source>
        <dbReference type="Proteomes" id="UP000663305"/>
    </source>
</evidence>
<sequence>MSGAFVWLVWRSSKYTHTRFEQVNSDLLLTTVPASTASLGLLGFVYVRLLATLALPTLGIAIGTAVGLGSVLIAFTVIFAIGSMAAAAAVVGAASRLVVRLVALRAVRVRFYRDLLIVFGWIPLVIGAMLLQELSVSLVPLIAVFDAIPLAWFVDLALLGSIDAELGSPVRALGAIAVVAVTVPVLALLTTVFARRVWESEPTSAIGTRGSHSLLDEGVLERFIGDRLPRAVYTVARERWLIERRVPRGLLSSGYALLFMGVFGFPLVALAGSPTALLLFVAVTIGLTAGIAFGSDPIGTEYRTIPVLLTSITGRQFVSGLLLATAVTVVPMMALVIVPFGILGSIGAGQTTLIALVGMAVGVCTAAVAVAVGLGVERFAYTPIPFFFTDVSVYTEPGIRAFVRYGQILVVGVFATVPAFVGNAPPVYERLSTVGIPTVGVRMGSLLVTLVLAGVITRTAASIAIRRFRAYQIS</sequence>
<feature type="transmembrane region" description="Helical" evidence="1">
    <location>
        <begin position="58"/>
        <end position="91"/>
    </location>
</feature>
<feature type="transmembrane region" description="Helical" evidence="1">
    <location>
        <begin position="172"/>
        <end position="194"/>
    </location>
</feature>
<evidence type="ECO:0000313" key="2">
    <source>
        <dbReference type="EMBL" id="QSG12333.1"/>
    </source>
</evidence>
<dbReference type="EMBL" id="CP064789">
    <property type="protein sequence ID" value="QSG12333.1"/>
    <property type="molecule type" value="Genomic_DNA"/>
</dbReference>